<accession>A0A4U5NZR8</accession>
<comment type="caution">
    <text evidence="1">The sequence shown here is derived from an EMBL/GenBank/DDBJ whole genome shotgun (WGS) entry which is preliminary data.</text>
</comment>
<name>A0A4U5NZR8_STECR</name>
<dbReference type="Gene3D" id="2.60.40.790">
    <property type="match status" value="1"/>
</dbReference>
<evidence type="ECO:0000313" key="1">
    <source>
        <dbReference type="EMBL" id="TKR88970.1"/>
    </source>
</evidence>
<evidence type="ECO:0008006" key="3">
    <source>
        <dbReference type="Google" id="ProtNLM"/>
    </source>
</evidence>
<dbReference type="SUPFAM" id="SSF49764">
    <property type="entry name" value="HSP20-like chaperones"/>
    <property type="match status" value="1"/>
</dbReference>
<evidence type="ECO:0000313" key="2">
    <source>
        <dbReference type="Proteomes" id="UP000298663"/>
    </source>
</evidence>
<dbReference type="InterPro" id="IPR008978">
    <property type="entry name" value="HSP20-like_chaperone"/>
</dbReference>
<keyword evidence="2" id="KW-1185">Reference proteome</keyword>
<reference evidence="1 2" key="1">
    <citation type="journal article" date="2015" name="Genome Biol.">
        <title>Comparative genomics of Steinernema reveals deeply conserved gene regulatory networks.</title>
        <authorList>
            <person name="Dillman A.R."/>
            <person name="Macchietto M."/>
            <person name="Porter C.F."/>
            <person name="Rogers A."/>
            <person name="Williams B."/>
            <person name="Antoshechkin I."/>
            <person name="Lee M.M."/>
            <person name="Goodwin Z."/>
            <person name="Lu X."/>
            <person name="Lewis E.E."/>
            <person name="Goodrich-Blair H."/>
            <person name="Stock S.P."/>
            <person name="Adams B.J."/>
            <person name="Sternberg P.W."/>
            <person name="Mortazavi A."/>
        </authorList>
    </citation>
    <scope>NUCLEOTIDE SEQUENCE [LARGE SCALE GENOMIC DNA]</scope>
    <source>
        <strain evidence="1 2">ALL</strain>
    </source>
</reference>
<dbReference type="AlphaFoldDB" id="A0A4U5NZR8"/>
<dbReference type="EMBL" id="AZBU02000003">
    <property type="protein sequence ID" value="TKR88970.1"/>
    <property type="molecule type" value="Genomic_DNA"/>
</dbReference>
<gene>
    <name evidence="1" type="ORF">L596_013135</name>
</gene>
<sequence>MDAQVSSREGATKRALMNRTVSVDSEANEWMGFDVDFRRMVRIKQTSDGIVAKINLESFYPTFEPKEVYVDICGHDLQINARKENPLAPYKAIHKYHRRYKLPENVDLDTLIFKRNTANTVVKVYAKFHDPDEEREYYTAKRRQAPVTKRSKTSRKEVKPMLEFLAANLLKLANYT</sequence>
<reference evidence="1 2" key="2">
    <citation type="journal article" date="2019" name="G3 (Bethesda)">
        <title>Hybrid Assembly of the Genome of the Entomopathogenic Nematode Steinernema carpocapsae Identifies the X-Chromosome.</title>
        <authorList>
            <person name="Serra L."/>
            <person name="Macchietto M."/>
            <person name="Macias-Munoz A."/>
            <person name="McGill C.J."/>
            <person name="Rodriguez I.M."/>
            <person name="Rodriguez B."/>
            <person name="Murad R."/>
            <person name="Mortazavi A."/>
        </authorList>
    </citation>
    <scope>NUCLEOTIDE SEQUENCE [LARGE SCALE GENOMIC DNA]</scope>
    <source>
        <strain evidence="1 2">ALL</strain>
    </source>
</reference>
<dbReference type="CDD" id="cd00298">
    <property type="entry name" value="ACD_sHsps_p23-like"/>
    <property type="match status" value="1"/>
</dbReference>
<dbReference type="OrthoDB" id="5778379at2759"/>
<proteinExistence type="predicted"/>
<dbReference type="Proteomes" id="UP000298663">
    <property type="component" value="Unassembled WGS sequence"/>
</dbReference>
<organism evidence="1 2">
    <name type="scientific">Steinernema carpocapsae</name>
    <name type="common">Entomopathogenic nematode</name>
    <dbReference type="NCBI Taxonomy" id="34508"/>
    <lineage>
        <taxon>Eukaryota</taxon>
        <taxon>Metazoa</taxon>
        <taxon>Ecdysozoa</taxon>
        <taxon>Nematoda</taxon>
        <taxon>Chromadorea</taxon>
        <taxon>Rhabditida</taxon>
        <taxon>Tylenchina</taxon>
        <taxon>Panagrolaimomorpha</taxon>
        <taxon>Strongyloidoidea</taxon>
        <taxon>Steinernematidae</taxon>
        <taxon>Steinernema</taxon>
    </lineage>
</organism>
<protein>
    <recommendedName>
        <fullName evidence="3">SHSP domain-containing protein</fullName>
    </recommendedName>
</protein>